<organism evidence="1 2">
    <name type="scientific">Nemania bipapillata</name>
    <dbReference type="NCBI Taxonomy" id="110536"/>
    <lineage>
        <taxon>Eukaryota</taxon>
        <taxon>Fungi</taxon>
        <taxon>Dikarya</taxon>
        <taxon>Ascomycota</taxon>
        <taxon>Pezizomycotina</taxon>
        <taxon>Sordariomycetes</taxon>
        <taxon>Xylariomycetidae</taxon>
        <taxon>Xylariales</taxon>
        <taxon>Xylariaceae</taxon>
        <taxon>Nemania</taxon>
    </lineage>
</organism>
<evidence type="ECO:0000313" key="1">
    <source>
        <dbReference type="EMBL" id="KAJ8115291.1"/>
    </source>
</evidence>
<accession>A0ACC2IJD3</accession>
<dbReference type="Proteomes" id="UP001153334">
    <property type="component" value="Unassembled WGS sequence"/>
</dbReference>
<gene>
    <name evidence="1" type="ORF">ONZ43_g4698</name>
</gene>
<proteinExistence type="predicted"/>
<name>A0ACC2IJD3_9PEZI</name>
<comment type="caution">
    <text evidence="1">The sequence shown here is derived from an EMBL/GenBank/DDBJ whole genome shotgun (WGS) entry which is preliminary data.</text>
</comment>
<reference evidence="1" key="1">
    <citation type="submission" date="2022-11" db="EMBL/GenBank/DDBJ databases">
        <title>Genome Sequence of Nemania bipapillata.</title>
        <authorList>
            <person name="Buettner E."/>
        </authorList>
    </citation>
    <scope>NUCLEOTIDE SEQUENCE</scope>
    <source>
        <strain evidence="1">CP14</strain>
    </source>
</reference>
<keyword evidence="2" id="KW-1185">Reference proteome</keyword>
<sequence>MASSGKAVVIVEKGKVEIKDLPLPKLSPGFVLAKVLAVGLNPTDWKSIDNIDAERVGSRSGCDFVGEVIQLGPGLTKDVKKGDRIAGFVFGASAETPDNAAFGEYVAAKEHAFLTVPDSVSNEEAATLGVSVTTVVRHLPRLLCDLPLAR</sequence>
<dbReference type="EMBL" id="JAPESX010001316">
    <property type="protein sequence ID" value="KAJ8115291.1"/>
    <property type="molecule type" value="Genomic_DNA"/>
</dbReference>
<protein>
    <submittedName>
        <fullName evidence="1">Uncharacterized protein</fullName>
    </submittedName>
</protein>
<evidence type="ECO:0000313" key="2">
    <source>
        <dbReference type="Proteomes" id="UP001153334"/>
    </source>
</evidence>